<dbReference type="InterPro" id="IPR036986">
    <property type="entry name" value="S4_RNA-bd_sf"/>
</dbReference>
<reference evidence="16" key="1">
    <citation type="submission" date="2019-04" db="EMBL/GenBank/DDBJ databases">
        <title>Whole-genome sequencing of local methicillin-resistant S. aureus strain Lr2.</title>
        <authorList>
            <person name="Ullah N."/>
            <person name="Ali A."/>
        </authorList>
    </citation>
    <scope>NUCLEOTIDE SEQUENCE [LARGE SCALE GENOMIC DNA]</scope>
    <source>
        <strain evidence="16">Lr2</strain>
    </source>
</reference>
<dbReference type="NCBIfam" id="TIGR00234">
    <property type="entry name" value="tyrS"/>
    <property type="match status" value="1"/>
</dbReference>
<dbReference type="PANTHER" id="PTHR11766:SF0">
    <property type="entry name" value="TYROSINE--TRNA LIGASE, MITOCHONDRIAL"/>
    <property type="match status" value="1"/>
</dbReference>
<dbReference type="EC" id="6.1.1.1" evidence="12"/>
<feature type="domain" description="RNA-binding S4" evidence="14">
    <location>
        <begin position="353"/>
        <end position="415"/>
    </location>
</feature>
<evidence type="ECO:0000256" key="11">
    <source>
        <dbReference type="ARBA" id="ARBA00060965"/>
    </source>
</evidence>
<evidence type="ECO:0000256" key="1">
    <source>
        <dbReference type="ARBA" id="ARBA00004496"/>
    </source>
</evidence>
<dbReference type="GO" id="GO:0004822">
    <property type="term" value="F:isoleucine-tRNA ligase activity"/>
    <property type="evidence" value="ECO:0007669"/>
    <property type="project" value="UniProtKB-EC"/>
</dbReference>
<dbReference type="Gene3D" id="3.40.50.620">
    <property type="entry name" value="HUPs"/>
    <property type="match status" value="1"/>
</dbReference>
<evidence type="ECO:0000313" key="15">
    <source>
        <dbReference type="EMBL" id="MBX8593799.1"/>
    </source>
</evidence>
<dbReference type="InterPro" id="IPR024088">
    <property type="entry name" value="Tyr-tRNA-ligase_bac-type"/>
</dbReference>
<protein>
    <recommendedName>
        <fullName evidence="12">Tyrosine--tRNA ligase</fullName>
        <ecNumber evidence="12">6.1.1.1</ecNumber>
    </recommendedName>
    <alternativeName>
        <fullName evidence="12">Tyrosyl-tRNA synthetase</fullName>
        <shortName evidence="12">TyrRS</shortName>
    </alternativeName>
</protein>
<keyword evidence="4 12" id="KW-0547">Nucleotide-binding</keyword>
<evidence type="ECO:0000256" key="7">
    <source>
        <dbReference type="ARBA" id="ARBA00022917"/>
    </source>
</evidence>
<dbReference type="CDD" id="cd00395">
    <property type="entry name" value="Tyr_Trp_RS_core"/>
    <property type="match status" value="1"/>
</dbReference>
<dbReference type="GO" id="GO:0003723">
    <property type="term" value="F:RNA binding"/>
    <property type="evidence" value="ECO:0007669"/>
    <property type="project" value="UniProtKB-KW"/>
</dbReference>
<dbReference type="CDD" id="cd00165">
    <property type="entry name" value="S4"/>
    <property type="match status" value="1"/>
</dbReference>
<feature type="binding site" evidence="12">
    <location>
        <position position="174"/>
    </location>
    <ligand>
        <name>L-tyrosine</name>
        <dbReference type="ChEBI" id="CHEBI:58315"/>
    </ligand>
</feature>
<keyword evidence="6 13" id="KW-0694">RNA-binding</keyword>
<comment type="catalytic activity">
    <reaction evidence="9 12">
        <text>tRNA(Tyr) + L-tyrosine + ATP = L-tyrosyl-tRNA(Tyr) + AMP + diphosphate + H(+)</text>
        <dbReference type="Rhea" id="RHEA:10220"/>
        <dbReference type="Rhea" id="RHEA-COMP:9706"/>
        <dbReference type="Rhea" id="RHEA-COMP:9707"/>
        <dbReference type="ChEBI" id="CHEBI:15378"/>
        <dbReference type="ChEBI" id="CHEBI:30616"/>
        <dbReference type="ChEBI" id="CHEBI:33019"/>
        <dbReference type="ChEBI" id="CHEBI:58315"/>
        <dbReference type="ChEBI" id="CHEBI:78442"/>
        <dbReference type="ChEBI" id="CHEBI:78536"/>
        <dbReference type="ChEBI" id="CHEBI:456215"/>
        <dbReference type="EC" id="6.1.1.1"/>
    </reaction>
</comment>
<comment type="function">
    <text evidence="12">Catalyzes the attachment of tyrosine to tRNA(Tyr) in a two-step reaction: tyrosine is first activated by ATP to form Tyr-AMP and then transferred to the acceptor end of tRNA(Tyr).</text>
</comment>
<evidence type="ECO:0000256" key="3">
    <source>
        <dbReference type="ARBA" id="ARBA00022598"/>
    </source>
</evidence>
<dbReference type="Gene3D" id="1.10.240.10">
    <property type="entry name" value="Tyrosyl-Transfer RNA Synthetase"/>
    <property type="match status" value="1"/>
</dbReference>
<dbReference type="GO" id="GO:0005524">
    <property type="term" value="F:ATP binding"/>
    <property type="evidence" value="ECO:0007669"/>
    <property type="project" value="UniProtKB-UniRule"/>
</dbReference>
<dbReference type="HAMAP" id="MF_02006">
    <property type="entry name" value="Tyr_tRNA_synth_type1"/>
    <property type="match status" value="1"/>
</dbReference>
<dbReference type="Pfam" id="PF22421">
    <property type="entry name" value="SYY_C-terminal"/>
    <property type="match status" value="1"/>
</dbReference>
<gene>
    <name evidence="12 15" type="primary">tyrS</name>
    <name evidence="15" type="ORF">E1948_04130</name>
    <name evidence="16" type="ORF">E1948_08850</name>
</gene>
<proteinExistence type="inferred from homology"/>
<dbReference type="InterPro" id="IPR002305">
    <property type="entry name" value="aa-tRNA-synth_Ic"/>
</dbReference>
<evidence type="ECO:0000256" key="8">
    <source>
        <dbReference type="ARBA" id="ARBA00023146"/>
    </source>
</evidence>
<dbReference type="EMBL" id="JAIGOF010000003">
    <property type="protein sequence ID" value="MBX8593799.1"/>
    <property type="molecule type" value="Genomic_DNA"/>
</dbReference>
<comment type="similarity">
    <text evidence="11 12">Belongs to the class-I aminoacyl-tRNA synthetase family. TyrS type 1 subfamily.</text>
</comment>
<dbReference type="EMBL" id="CP038850">
    <property type="protein sequence ID" value="QCT57522.1"/>
    <property type="molecule type" value="Genomic_DNA"/>
</dbReference>
<name>A0AAE3D480_STAAU</name>
<evidence type="ECO:0000256" key="5">
    <source>
        <dbReference type="ARBA" id="ARBA00022840"/>
    </source>
</evidence>
<dbReference type="Proteomes" id="UP000309390">
    <property type="component" value="Unassembled WGS sequence"/>
</dbReference>
<comment type="subcellular location">
    <subcellularLocation>
        <location evidence="1 12">Cytoplasm</location>
    </subcellularLocation>
</comment>
<comment type="catalytic activity">
    <reaction evidence="10">
        <text>tRNA(Ile) + L-isoleucine + ATP = L-isoleucyl-tRNA(Ile) + AMP + diphosphate</text>
        <dbReference type="Rhea" id="RHEA:11060"/>
        <dbReference type="Rhea" id="RHEA-COMP:9666"/>
        <dbReference type="Rhea" id="RHEA-COMP:9695"/>
        <dbReference type="ChEBI" id="CHEBI:30616"/>
        <dbReference type="ChEBI" id="CHEBI:33019"/>
        <dbReference type="ChEBI" id="CHEBI:58045"/>
        <dbReference type="ChEBI" id="CHEBI:78442"/>
        <dbReference type="ChEBI" id="CHEBI:78528"/>
        <dbReference type="ChEBI" id="CHEBI:456215"/>
        <dbReference type="EC" id="6.1.1.5"/>
    </reaction>
</comment>
<dbReference type="InterPro" id="IPR001412">
    <property type="entry name" value="aa-tRNA-synth_I_CS"/>
</dbReference>
<dbReference type="InterPro" id="IPR024107">
    <property type="entry name" value="Tyr-tRNA-ligase_bac_1"/>
</dbReference>
<dbReference type="GO" id="GO:0005829">
    <property type="term" value="C:cytosol"/>
    <property type="evidence" value="ECO:0007669"/>
    <property type="project" value="TreeGrafter"/>
</dbReference>
<keyword evidence="3 12" id="KW-0436">Ligase</keyword>
<feature type="binding site" evidence="12">
    <location>
        <position position="170"/>
    </location>
    <ligand>
        <name>L-tyrosine</name>
        <dbReference type="ChEBI" id="CHEBI:58315"/>
    </ligand>
</feature>
<dbReference type="SUPFAM" id="SSF52374">
    <property type="entry name" value="Nucleotidylyl transferase"/>
    <property type="match status" value="1"/>
</dbReference>
<dbReference type="GO" id="GO:0042803">
    <property type="term" value="F:protein homodimerization activity"/>
    <property type="evidence" value="ECO:0007669"/>
    <property type="project" value="UniProtKB-ARBA"/>
</dbReference>
<dbReference type="FunFam" id="3.10.290.10:FF:000012">
    <property type="entry name" value="Tyrosine--tRNA ligase"/>
    <property type="match status" value="1"/>
</dbReference>
<accession>A0AAE3D480</accession>
<dbReference type="SUPFAM" id="SSF55174">
    <property type="entry name" value="Alpha-L RNA-binding motif"/>
    <property type="match status" value="1"/>
</dbReference>
<dbReference type="PRINTS" id="PR01040">
    <property type="entry name" value="TRNASYNTHTYR"/>
</dbReference>
<evidence type="ECO:0000256" key="13">
    <source>
        <dbReference type="PROSITE-ProRule" id="PRU00182"/>
    </source>
</evidence>
<dbReference type="FunFam" id="3.40.50.620:FF:000008">
    <property type="entry name" value="Tyrosine--tRNA ligase"/>
    <property type="match status" value="1"/>
</dbReference>
<evidence type="ECO:0000256" key="6">
    <source>
        <dbReference type="ARBA" id="ARBA00022884"/>
    </source>
</evidence>
<dbReference type="Pfam" id="PF00579">
    <property type="entry name" value="tRNA-synt_1b"/>
    <property type="match status" value="1"/>
</dbReference>
<keyword evidence="7 12" id="KW-0648">Protein biosynthesis</keyword>
<sequence>MTNVLIEDLKWRGLIYQQTDEQGIEDLLNKEQVTLYCGADPTADSLHIGHLLPFLTLRRFQEHGHRPIVLIGGGTGMIGDPSGKSEERVLQTEEQVDKNIEGISKQMHNIFEFGTDHGAVLVNNRDWLGQISLISFLRDYGKHVGVNYMLGKDSIQSRLEHGISYTEFTYTILQAIDFGHLNRELNCKIQVGGSDQWGNITSGIELMRRMYGQTDAYGLTIPLVTKSDGKKFGKSESGAVWLDAEKISPYEFYQFWINQSDEDVIKFLKYFTFLGKEEVDRLEQSKNEAPHLREAQKTLAEEVTKFIHGEDALNDAIRISQALFSGDLKSLSAKELKDGFKDVPQVTLSNDTTNIVEVLIETGISPSKRQAREDVNNGAIYINGERQQDVNYALAPEDKIDGEFTIIRRGKKKYFMVNYQ</sequence>
<comment type="subunit">
    <text evidence="12">Homodimer.</text>
</comment>
<dbReference type="PROSITE" id="PS00178">
    <property type="entry name" value="AA_TRNA_LIGASE_I"/>
    <property type="match status" value="1"/>
</dbReference>
<dbReference type="FunFam" id="1.10.240.10:FF:000001">
    <property type="entry name" value="Tyrosine--tRNA ligase"/>
    <property type="match status" value="1"/>
</dbReference>
<evidence type="ECO:0000256" key="12">
    <source>
        <dbReference type="HAMAP-Rule" id="MF_02006"/>
    </source>
</evidence>
<evidence type="ECO:0000256" key="2">
    <source>
        <dbReference type="ARBA" id="ARBA00022490"/>
    </source>
</evidence>
<feature type="binding site" evidence="12">
    <location>
        <position position="234"/>
    </location>
    <ligand>
        <name>ATP</name>
        <dbReference type="ChEBI" id="CHEBI:30616"/>
    </ligand>
</feature>
<dbReference type="GO" id="GO:0006437">
    <property type="term" value="P:tyrosyl-tRNA aminoacylation"/>
    <property type="evidence" value="ECO:0007669"/>
    <property type="project" value="UniProtKB-UniRule"/>
</dbReference>
<dbReference type="GO" id="GO:0004831">
    <property type="term" value="F:tyrosine-tRNA ligase activity"/>
    <property type="evidence" value="ECO:0007669"/>
    <property type="project" value="UniProtKB-UniRule"/>
</dbReference>
<evidence type="ECO:0000256" key="4">
    <source>
        <dbReference type="ARBA" id="ARBA00022741"/>
    </source>
</evidence>
<keyword evidence="8 12" id="KW-0030">Aminoacyl-tRNA synthetase</keyword>
<dbReference type="PROSITE" id="PS50889">
    <property type="entry name" value="S4"/>
    <property type="match status" value="1"/>
</dbReference>
<feature type="short sequence motif" description="'HIGH' region" evidence="12">
    <location>
        <begin position="41"/>
        <end position="50"/>
    </location>
</feature>
<dbReference type="InterPro" id="IPR054608">
    <property type="entry name" value="SYY-like_C"/>
</dbReference>
<evidence type="ECO:0000256" key="9">
    <source>
        <dbReference type="ARBA" id="ARBA00048248"/>
    </source>
</evidence>
<organism evidence="15 17">
    <name type="scientific">Staphylococcus aureus</name>
    <dbReference type="NCBI Taxonomy" id="1280"/>
    <lineage>
        <taxon>Bacteria</taxon>
        <taxon>Bacillati</taxon>
        <taxon>Bacillota</taxon>
        <taxon>Bacilli</taxon>
        <taxon>Bacillales</taxon>
        <taxon>Staphylococcaceae</taxon>
        <taxon>Staphylococcus</taxon>
    </lineage>
</organism>
<evidence type="ECO:0000313" key="17">
    <source>
        <dbReference type="Proteomes" id="UP000309390"/>
    </source>
</evidence>
<feature type="binding site" evidence="12">
    <location>
        <position position="36"/>
    </location>
    <ligand>
        <name>L-tyrosine</name>
        <dbReference type="ChEBI" id="CHEBI:58315"/>
    </ligand>
</feature>
<evidence type="ECO:0000259" key="14">
    <source>
        <dbReference type="SMART" id="SM00363"/>
    </source>
</evidence>
<dbReference type="PANTHER" id="PTHR11766">
    <property type="entry name" value="TYROSYL-TRNA SYNTHETASE"/>
    <property type="match status" value="1"/>
</dbReference>
<dbReference type="InterPro" id="IPR014729">
    <property type="entry name" value="Rossmann-like_a/b/a_fold"/>
</dbReference>
<keyword evidence="2 12" id="KW-0963">Cytoplasm</keyword>
<evidence type="ECO:0000313" key="16">
    <source>
        <dbReference type="EMBL" id="QCT57522.1"/>
    </source>
</evidence>
<reference evidence="15" key="2">
    <citation type="submission" date="2021-08" db="EMBL/GenBank/DDBJ databases">
        <title>Whole-genome sequencing of local methicillin-resistant S. aureus strain Lr2.</title>
        <authorList>
            <person name="Ali A."/>
            <person name="Ullah N."/>
        </authorList>
    </citation>
    <scope>NUCLEOTIDE SEQUENCE</scope>
    <source>
        <strain evidence="15">Lr2</strain>
    </source>
</reference>
<feature type="short sequence motif" description="'KMSKS' region" evidence="12">
    <location>
        <begin position="231"/>
        <end position="235"/>
    </location>
</feature>
<dbReference type="AlphaFoldDB" id="A0AAE3D480"/>
<dbReference type="RefSeq" id="WP_000186027.1">
    <property type="nucleotide sequence ID" value="NZ_AP025176.1"/>
</dbReference>
<dbReference type="Gene3D" id="3.10.290.10">
    <property type="entry name" value="RNA-binding S4 domain"/>
    <property type="match status" value="1"/>
</dbReference>
<dbReference type="InterPro" id="IPR002942">
    <property type="entry name" value="S4_RNA-bd"/>
</dbReference>
<dbReference type="InterPro" id="IPR002307">
    <property type="entry name" value="Tyr-tRNA-ligase"/>
</dbReference>
<keyword evidence="5 12" id="KW-0067">ATP-binding</keyword>
<evidence type="ECO:0000256" key="10">
    <source>
        <dbReference type="ARBA" id="ARBA00048359"/>
    </source>
</evidence>
<dbReference type="SMART" id="SM00363">
    <property type="entry name" value="S4"/>
    <property type="match status" value="1"/>
</dbReference>